<feature type="region of interest" description="Disordered" evidence="1">
    <location>
        <begin position="1"/>
        <end position="33"/>
    </location>
</feature>
<protein>
    <submittedName>
        <fullName evidence="2">Uncharacterized protein</fullName>
    </submittedName>
</protein>
<evidence type="ECO:0000256" key="1">
    <source>
        <dbReference type="SAM" id="MobiDB-lite"/>
    </source>
</evidence>
<name>A0AA39XBM9_9PEZI</name>
<reference evidence="2" key="1">
    <citation type="submission" date="2023-06" db="EMBL/GenBank/DDBJ databases">
        <title>Genome-scale phylogeny and comparative genomics of the fungal order Sordariales.</title>
        <authorList>
            <consortium name="Lawrence Berkeley National Laboratory"/>
            <person name="Hensen N."/>
            <person name="Bonometti L."/>
            <person name="Westerberg I."/>
            <person name="Brannstrom I.O."/>
            <person name="Guillou S."/>
            <person name="Cros-Aarteil S."/>
            <person name="Calhoun S."/>
            <person name="Haridas S."/>
            <person name="Kuo A."/>
            <person name="Mondo S."/>
            <person name="Pangilinan J."/>
            <person name="Riley R."/>
            <person name="LaButti K."/>
            <person name="Andreopoulos B."/>
            <person name="Lipzen A."/>
            <person name="Chen C."/>
            <person name="Yanf M."/>
            <person name="Daum C."/>
            <person name="Ng V."/>
            <person name="Clum A."/>
            <person name="Steindorff A."/>
            <person name="Ohm R."/>
            <person name="Martin F."/>
            <person name="Silar P."/>
            <person name="Natvig D."/>
            <person name="Lalanne C."/>
            <person name="Gautier V."/>
            <person name="Ament-velasquez S.L."/>
            <person name="Kruys A."/>
            <person name="Hutchinson M.I."/>
            <person name="Powell A.J."/>
            <person name="Barry K."/>
            <person name="Miller A.N."/>
            <person name="Grigoriev I.V."/>
            <person name="Debuchy R."/>
            <person name="Gladieux P."/>
            <person name="Thoren M.H."/>
            <person name="Johannesson H."/>
        </authorList>
    </citation>
    <scope>NUCLEOTIDE SEQUENCE</scope>
    <source>
        <strain evidence="2">SMH3391-2</strain>
    </source>
</reference>
<gene>
    <name evidence="2" type="ORF">B0T17DRAFT_616533</name>
</gene>
<evidence type="ECO:0000313" key="3">
    <source>
        <dbReference type="Proteomes" id="UP001174934"/>
    </source>
</evidence>
<comment type="caution">
    <text evidence="2">The sequence shown here is derived from an EMBL/GenBank/DDBJ whole genome shotgun (WGS) entry which is preliminary data.</text>
</comment>
<accession>A0AA39XBM9</accession>
<proteinExistence type="predicted"/>
<evidence type="ECO:0000313" key="2">
    <source>
        <dbReference type="EMBL" id="KAK0630948.1"/>
    </source>
</evidence>
<sequence length="308" mass="34938">MNNNSNMDTHTDPRPDTDADTNVDINQPTNEGAETTTAVYKDCSQGPVNQTYEAFLRSLTEETQTVNALFTLFTQKGFMSLDYCLRNSRAERDYICDLLSTITADLKACQARVSVNSDPVMKSHIKDIWETVPKLRSASNSVFNKLYQCRYEDADLTCNPEHKSFDEFPQRLAKYILKNVPDTADNEDYYSNLSDQQRQPVRINIARRNRRQYEAKLGPQTPHWRVGKSEDMAQKAAEMHLHDTFPYTCPCDGCDSLDNVLMYSTHATVGKHIVIEHESKMPPSCPLCPVGDAQADEVMKMDDRDGNG</sequence>
<organism evidence="2 3">
    <name type="scientific">Bombardia bombarda</name>
    <dbReference type="NCBI Taxonomy" id="252184"/>
    <lineage>
        <taxon>Eukaryota</taxon>
        <taxon>Fungi</taxon>
        <taxon>Dikarya</taxon>
        <taxon>Ascomycota</taxon>
        <taxon>Pezizomycotina</taxon>
        <taxon>Sordariomycetes</taxon>
        <taxon>Sordariomycetidae</taxon>
        <taxon>Sordariales</taxon>
        <taxon>Lasiosphaeriaceae</taxon>
        <taxon>Bombardia</taxon>
    </lineage>
</organism>
<dbReference type="AlphaFoldDB" id="A0AA39XBM9"/>
<keyword evidence="3" id="KW-1185">Reference proteome</keyword>
<feature type="compositionally biased region" description="Polar residues" evidence="1">
    <location>
        <begin position="23"/>
        <end position="33"/>
    </location>
</feature>
<dbReference type="Proteomes" id="UP001174934">
    <property type="component" value="Unassembled WGS sequence"/>
</dbReference>
<dbReference type="EMBL" id="JAULSR010000002">
    <property type="protein sequence ID" value="KAK0630948.1"/>
    <property type="molecule type" value="Genomic_DNA"/>
</dbReference>